<dbReference type="EMBL" id="JARBHB010000012">
    <property type="protein sequence ID" value="KAJ8871183.1"/>
    <property type="molecule type" value="Genomic_DNA"/>
</dbReference>
<sequence>MSLRLPAYGLTSALTGVHPVKYLSFVPGATVAERLDCFPPTKANRIQCAAGSLRIFRKWKSCRTMPLIGGFSRGSPVPRPFIPALLHTHLNYPHRLSRSLGINLLPDSSSNIGSVRGQSALMCGLSTQLSHAYKRHARHVLLHQATNMPRGYRRRKCAYWLRRDISQHRGFKAAKGDGRVSEAAAVTAFRKFRQEGGWVRAVEKFSRQFNWEGEEGINLAAGDEWRRHDASHRWWLSPEEAEESDSGGKGCCGRRLKGPQVFSQPFSLPRERSLLEIGSLATSAPLCGFLTLRLSGTPNSMGASLIARSPERPRHSEALLKAVHVKRQLEEFWFMKHGRRQRERQRNGYLRPQVNGCVGQGGDEGL</sequence>
<accession>A0ABQ9GGJ4</accession>
<organism evidence="1 2">
    <name type="scientific">Dryococelus australis</name>
    <dbReference type="NCBI Taxonomy" id="614101"/>
    <lineage>
        <taxon>Eukaryota</taxon>
        <taxon>Metazoa</taxon>
        <taxon>Ecdysozoa</taxon>
        <taxon>Arthropoda</taxon>
        <taxon>Hexapoda</taxon>
        <taxon>Insecta</taxon>
        <taxon>Pterygota</taxon>
        <taxon>Neoptera</taxon>
        <taxon>Polyneoptera</taxon>
        <taxon>Phasmatodea</taxon>
        <taxon>Verophasmatodea</taxon>
        <taxon>Anareolatae</taxon>
        <taxon>Phasmatidae</taxon>
        <taxon>Eurycanthinae</taxon>
        <taxon>Dryococelus</taxon>
    </lineage>
</organism>
<proteinExistence type="predicted"/>
<protein>
    <submittedName>
        <fullName evidence="1">Uncharacterized protein</fullName>
    </submittedName>
</protein>
<name>A0ABQ9GGJ4_9NEOP</name>
<gene>
    <name evidence="1" type="ORF">PR048_027489</name>
</gene>
<keyword evidence="2" id="KW-1185">Reference proteome</keyword>
<evidence type="ECO:0000313" key="2">
    <source>
        <dbReference type="Proteomes" id="UP001159363"/>
    </source>
</evidence>
<evidence type="ECO:0000313" key="1">
    <source>
        <dbReference type="EMBL" id="KAJ8871183.1"/>
    </source>
</evidence>
<dbReference type="Proteomes" id="UP001159363">
    <property type="component" value="Chromosome 11"/>
</dbReference>
<comment type="caution">
    <text evidence="1">The sequence shown here is derived from an EMBL/GenBank/DDBJ whole genome shotgun (WGS) entry which is preliminary data.</text>
</comment>
<reference evidence="1 2" key="1">
    <citation type="submission" date="2023-02" db="EMBL/GenBank/DDBJ databases">
        <title>LHISI_Scaffold_Assembly.</title>
        <authorList>
            <person name="Stuart O.P."/>
            <person name="Cleave R."/>
            <person name="Magrath M.J.L."/>
            <person name="Mikheyev A.S."/>
        </authorList>
    </citation>
    <scope>NUCLEOTIDE SEQUENCE [LARGE SCALE GENOMIC DNA]</scope>
    <source>
        <strain evidence="1">Daus_M_001</strain>
        <tissue evidence="1">Leg muscle</tissue>
    </source>
</reference>